<keyword evidence="3" id="KW-1185">Reference proteome</keyword>
<reference evidence="2 3" key="1">
    <citation type="submission" date="2024-02" db="EMBL/GenBank/DDBJ databases">
        <authorList>
            <person name="Vignale AGUSTIN F."/>
            <person name="Sosa J E."/>
            <person name="Modenutti C."/>
        </authorList>
    </citation>
    <scope>NUCLEOTIDE SEQUENCE [LARGE SCALE GENOMIC DNA]</scope>
</reference>
<feature type="transmembrane region" description="Helical" evidence="1">
    <location>
        <begin position="6"/>
        <end position="26"/>
    </location>
</feature>
<sequence>MLYTLARHLLLGVPWYGVIVKVIWGFELPSYCLNFEGTNFLGSSFIMISSIEGVSSWSSMEINILMMITLSCRIIIGVGVIIVENIYWELHGIVVRYSLQKLDHESFWKYRWTKLLELLAKLVELLAKLPELLAELDGLLAELVDLSSRAELDFPPSFKVREFDSY</sequence>
<accession>A0ABC8TZF3</accession>
<comment type="caution">
    <text evidence="2">The sequence shown here is derived from an EMBL/GenBank/DDBJ whole genome shotgun (WGS) entry which is preliminary data.</text>
</comment>
<keyword evidence="1" id="KW-1133">Transmembrane helix</keyword>
<dbReference type="EMBL" id="CAUOFW020006380">
    <property type="protein sequence ID" value="CAK9174470.1"/>
    <property type="molecule type" value="Genomic_DNA"/>
</dbReference>
<protein>
    <submittedName>
        <fullName evidence="2">Uncharacterized protein</fullName>
    </submittedName>
</protein>
<evidence type="ECO:0000313" key="3">
    <source>
        <dbReference type="Proteomes" id="UP001642360"/>
    </source>
</evidence>
<dbReference type="AlphaFoldDB" id="A0ABC8TZF3"/>
<organism evidence="2 3">
    <name type="scientific">Ilex paraguariensis</name>
    <name type="common">yerba mate</name>
    <dbReference type="NCBI Taxonomy" id="185542"/>
    <lineage>
        <taxon>Eukaryota</taxon>
        <taxon>Viridiplantae</taxon>
        <taxon>Streptophyta</taxon>
        <taxon>Embryophyta</taxon>
        <taxon>Tracheophyta</taxon>
        <taxon>Spermatophyta</taxon>
        <taxon>Magnoliopsida</taxon>
        <taxon>eudicotyledons</taxon>
        <taxon>Gunneridae</taxon>
        <taxon>Pentapetalae</taxon>
        <taxon>asterids</taxon>
        <taxon>campanulids</taxon>
        <taxon>Aquifoliales</taxon>
        <taxon>Aquifoliaceae</taxon>
        <taxon>Ilex</taxon>
    </lineage>
</organism>
<gene>
    <name evidence="2" type="ORF">ILEXP_LOCUS44222</name>
</gene>
<keyword evidence="1" id="KW-0472">Membrane</keyword>
<feature type="transmembrane region" description="Helical" evidence="1">
    <location>
        <begin position="64"/>
        <end position="88"/>
    </location>
</feature>
<dbReference type="Proteomes" id="UP001642360">
    <property type="component" value="Unassembled WGS sequence"/>
</dbReference>
<evidence type="ECO:0000313" key="2">
    <source>
        <dbReference type="EMBL" id="CAK9174470.1"/>
    </source>
</evidence>
<keyword evidence="1" id="KW-0812">Transmembrane</keyword>
<proteinExistence type="predicted"/>
<name>A0ABC8TZF3_9AQUA</name>
<evidence type="ECO:0000256" key="1">
    <source>
        <dbReference type="SAM" id="Phobius"/>
    </source>
</evidence>